<evidence type="ECO:0000256" key="1">
    <source>
        <dbReference type="SAM" id="MobiDB-lite"/>
    </source>
</evidence>
<dbReference type="Proteomes" id="UP000327118">
    <property type="component" value="Unassembled WGS sequence"/>
</dbReference>
<reference evidence="4" key="1">
    <citation type="submission" date="2019-04" db="EMBL/GenBank/DDBJ databases">
        <title>Friends and foes A comparative genomics studyof 23 Aspergillus species from section Flavi.</title>
        <authorList>
            <consortium name="DOE Joint Genome Institute"/>
            <person name="Kjaerbolling I."/>
            <person name="Vesth T."/>
            <person name="Frisvad J.C."/>
            <person name="Nybo J.L."/>
            <person name="Theobald S."/>
            <person name="Kildgaard S."/>
            <person name="Isbrandt T."/>
            <person name="Kuo A."/>
            <person name="Sato A."/>
            <person name="Lyhne E.K."/>
            <person name="Kogle M.E."/>
            <person name="Wiebenga A."/>
            <person name="Kun R.S."/>
            <person name="Lubbers R.J."/>
            <person name="Makela M.R."/>
            <person name="Barry K."/>
            <person name="Chovatia M."/>
            <person name="Clum A."/>
            <person name="Daum C."/>
            <person name="Haridas S."/>
            <person name="He G."/>
            <person name="LaButti K."/>
            <person name="Lipzen A."/>
            <person name="Mondo S."/>
            <person name="Riley R."/>
            <person name="Salamov A."/>
            <person name="Simmons B.A."/>
            <person name="Magnuson J.K."/>
            <person name="Henrissat B."/>
            <person name="Mortensen U.H."/>
            <person name="Larsen T.O."/>
            <person name="Devries R.P."/>
            <person name="Grigoriev I.V."/>
            <person name="Machida M."/>
            <person name="Baker S.E."/>
            <person name="Andersen M.R."/>
        </authorList>
    </citation>
    <scope>NUCLEOTIDE SEQUENCE [LARGE SCALE GENOMIC DNA]</scope>
    <source>
        <strain evidence="4">CBS 553.77</strain>
    </source>
</reference>
<feature type="transmembrane region" description="Helical" evidence="2">
    <location>
        <begin position="12"/>
        <end position="31"/>
    </location>
</feature>
<keyword evidence="2" id="KW-1133">Transmembrane helix</keyword>
<dbReference type="AlphaFoldDB" id="A0A5N6YTJ8"/>
<keyword evidence="2" id="KW-0472">Membrane</keyword>
<sequence length="92" mass="10687">MVLSDVYSVFSFQKLFSVMVLIYLFFFLSLCRSSTPGESSLCSCQLVLTRLDFLLTYRCVRLNGRAFAWNLRDPHPGSPRPWTSRSQHHSHQ</sequence>
<evidence type="ECO:0000256" key="2">
    <source>
        <dbReference type="SAM" id="Phobius"/>
    </source>
</evidence>
<evidence type="ECO:0000313" key="4">
    <source>
        <dbReference type="Proteomes" id="UP000327118"/>
    </source>
</evidence>
<organism evidence="3 4">
    <name type="scientific">Aspergillus coremiiformis</name>
    <dbReference type="NCBI Taxonomy" id="138285"/>
    <lineage>
        <taxon>Eukaryota</taxon>
        <taxon>Fungi</taxon>
        <taxon>Dikarya</taxon>
        <taxon>Ascomycota</taxon>
        <taxon>Pezizomycotina</taxon>
        <taxon>Eurotiomycetes</taxon>
        <taxon>Eurotiomycetidae</taxon>
        <taxon>Eurotiales</taxon>
        <taxon>Aspergillaceae</taxon>
        <taxon>Aspergillus</taxon>
        <taxon>Aspergillus subgen. Circumdati</taxon>
    </lineage>
</organism>
<proteinExistence type="predicted"/>
<gene>
    <name evidence="3" type="ORF">BDV28DRAFT_78879</name>
</gene>
<feature type="region of interest" description="Disordered" evidence="1">
    <location>
        <begin position="70"/>
        <end position="92"/>
    </location>
</feature>
<keyword evidence="2" id="KW-0812">Transmembrane</keyword>
<evidence type="ECO:0000313" key="3">
    <source>
        <dbReference type="EMBL" id="KAE8348747.1"/>
    </source>
</evidence>
<accession>A0A5N6YTJ8</accession>
<name>A0A5N6YTJ8_9EURO</name>
<dbReference type="EMBL" id="ML739408">
    <property type="protein sequence ID" value="KAE8348747.1"/>
    <property type="molecule type" value="Genomic_DNA"/>
</dbReference>
<protein>
    <submittedName>
        <fullName evidence="3">Uncharacterized protein</fullName>
    </submittedName>
</protein>
<keyword evidence="4" id="KW-1185">Reference proteome</keyword>